<sequence>MTPRLCLYLTTPCCHCFHLQKSLLQLKKSIPSITKHSNLKSGYTTGNIRKAKVRMDQVSSQQPIRVVFFDVMDTLVKDPFHQGMYKVFGFQSFEEFVNATDSQTWLDFELGKLNEEQVAQNFFKSATLATQFDWKLLKEFLWDHYVWMEGVEFVLKALQEGQKTVQFHVLSNYPPLYKMIEEKLQISKYVKWSFVSCDIGLRKPDWKIFQFAVETLGVSPQCCLFVDDRKVNCDAAKQLGFHTIHFQDSQKLKKQLTTYFQWLNCHEI</sequence>
<dbReference type="Pfam" id="PF00702">
    <property type="entry name" value="Hydrolase"/>
    <property type="match status" value="1"/>
</dbReference>
<protein>
    <submittedName>
        <fullName evidence="1">Uncharacterized protein</fullName>
    </submittedName>
</protein>
<evidence type="ECO:0000313" key="2">
    <source>
        <dbReference type="Proteomes" id="UP001300502"/>
    </source>
</evidence>
<dbReference type="CDD" id="cd02603">
    <property type="entry name" value="HAD_sEH-N_like"/>
    <property type="match status" value="1"/>
</dbReference>
<keyword evidence="2" id="KW-1185">Reference proteome</keyword>
<dbReference type="NCBIfam" id="TIGR01509">
    <property type="entry name" value="HAD-SF-IA-v3"/>
    <property type="match status" value="1"/>
</dbReference>
<dbReference type="InterPro" id="IPR036412">
    <property type="entry name" value="HAD-like_sf"/>
</dbReference>
<dbReference type="Proteomes" id="UP001300502">
    <property type="component" value="Unassembled WGS sequence"/>
</dbReference>
<dbReference type="InterPro" id="IPR006439">
    <property type="entry name" value="HAD-SF_hydro_IA"/>
</dbReference>
<dbReference type="InterPro" id="IPR023214">
    <property type="entry name" value="HAD_sf"/>
</dbReference>
<dbReference type="SFLD" id="SFLDG01129">
    <property type="entry name" value="C1.5:_HAD__Beta-PGM__Phosphata"/>
    <property type="match status" value="1"/>
</dbReference>
<name>A0AAV9ID91_9RHOD</name>
<dbReference type="EMBL" id="JANCYU010000030">
    <property type="protein sequence ID" value="KAK4525402.1"/>
    <property type="molecule type" value="Genomic_DNA"/>
</dbReference>
<proteinExistence type="predicted"/>
<evidence type="ECO:0000313" key="1">
    <source>
        <dbReference type="EMBL" id="KAK4525402.1"/>
    </source>
</evidence>
<dbReference type="Gene3D" id="3.40.50.1000">
    <property type="entry name" value="HAD superfamily/HAD-like"/>
    <property type="match status" value="1"/>
</dbReference>
<organism evidence="1 2">
    <name type="scientific">Galdieria yellowstonensis</name>
    <dbReference type="NCBI Taxonomy" id="3028027"/>
    <lineage>
        <taxon>Eukaryota</taxon>
        <taxon>Rhodophyta</taxon>
        <taxon>Bangiophyceae</taxon>
        <taxon>Galdieriales</taxon>
        <taxon>Galdieriaceae</taxon>
        <taxon>Galdieria</taxon>
    </lineage>
</organism>
<dbReference type="PANTHER" id="PTHR43611">
    <property type="entry name" value="ALPHA-D-GLUCOSE 1-PHOSPHATE PHOSPHATASE"/>
    <property type="match status" value="1"/>
</dbReference>
<dbReference type="PANTHER" id="PTHR43611:SF3">
    <property type="entry name" value="FLAVIN MONONUCLEOTIDE HYDROLASE 1, CHLOROPLATIC"/>
    <property type="match status" value="1"/>
</dbReference>
<accession>A0AAV9ID91</accession>
<dbReference type="PRINTS" id="PR00413">
    <property type="entry name" value="HADHALOGNASE"/>
</dbReference>
<dbReference type="AlphaFoldDB" id="A0AAV9ID91"/>
<dbReference type="SUPFAM" id="SSF56784">
    <property type="entry name" value="HAD-like"/>
    <property type="match status" value="1"/>
</dbReference>
<dbReference type="SFLD" id="SFLDS00003">
    <property type="entry name" value="Haloacid_Dehalogenase"/>
    <property type="match status" value="1"/>
</dbReference>
<gene>
    <name evidence="1" type="ORF">GAYE_SCF12G3310</name>
</gene>
<reference evidence="1 2" key="1">
    <citation type="submission" date="2022-07" db="EMBL/GenBank/DDBJ databases">
        <title>Genome-wide signatures of adaptation to extreme environments.</title>
        <authorList>
            <person name="Cho C.H."/>
            <person name="Yoon H.S."/>
        </authorList>
    </citation>
    <scope>NUCLEOTIDE SEQUENCE [LARGE SCALE GENOMIC DNA]</scope>
    <source>
        <strain evidence="1 2">108.79 E11</strain>
    </source>
</reference>
<comment type="caution">
    <text evidence="1">The sequence shown here is derived from an EMBL/GenBank/DDBJ whole genome shotgun (WGS) entry which is preliminary data.</text>
</comment>